<keyword evidence="2 10" id="KW-0812">Transmembrane</keyword>
<dbReference type="SMART" id="SM00409">
    <property type="entry name" value="IG"/>
    <property type="match status" value="1"/>
</dbReference>
<keyword evidence="6" id="KW-1015">Disulfide bond</keyword>
<evidence type="ECO:0000256" key="11">
    <source>
        <dbReference type="SAM" id="SignalP"/>
    </source>
</evidence>
<evidence type="ECO:0000256" key="2">
    <source>
        <dbReference type="ARBA" id="ARBA00022692"/>
    </source>
</evidence>
<keyword evidence="8" id="KW-0393">Immunoglobulin domain</keyword>
<evidence type="ECO:0000259" key="12">
    <source>
        <dbReference type="PROSITE" id="PS50835"/>
    </source>
</evidence>
<dbReference type="InterPro" id="IPR007110">
    <property type="entry name" value="Ig-like_dom"/>
</dbReference>
<evidence type="ECO:0000256" key="3">
    <source>
        <dbReference type="ARBA" id="ARBA00022729"/>
    </source>
</evidence>
<dbReference type="InParanoid" id="A0A3Q0FTZ7"/>
<dbReference type="GO" id="GO:0005886">
    <property type="term" value="C:plasma membrane"/>
    <property type="evidence" value="ECO:0007669"/>
    <property type="project" value="TreeGrafter"/>
</dbReference>
<keyword evidence="3 11" id="KW-0732">Signal</keyword>
<feature type="signal peptide" evidence="11">
    <location>
        <begin position="1"/>
        <end position="35"/>
    </location>
</feature>
<sequence>MRPPAGANRSLSLPCRMCPSLALVLMLAALGSVGALDPRVFTCPELRAHVGASVLLECFLLVPGDGAWTVTKVDWVHTPRNSTESEVVVFYYYSGRGVPAGPARERVWWLGDVSRGNGSIGLQDVQEGDGGTYTCEIRVSGHSSVFKNRTALHVVPAARRRSWAVVTVGPVDPESAGGSEGGSSIVGYVCAAVGLVLALLLALGLVLRTRRSAETKALAKSWEDSSKSKAEKSIYSSIHGPGTPKAVCEAEQSGKAEATYVTMRPVAAFPRAGTVLLDDSTYINFVRKTIPAEWRQKGLQSEGETQGSRKAGDGAACPGVENPCAVEAGCEPEAQPGKATLDTSSGEGQALPTPPGCCGAGTRPHGDKDPAMC</sequence>
<evidence type="ECO:0000313" key="13">
    <source>
        <dbReference type="Proteomes" id="UP000189705"/>
    </source>
</evidence>
<dbReference type="Gene3D" id="2.60.40.10">
    <property type="entry name" value="Immunoglobulins"/>
    <property type="match status" value="1"/>
</dbReference>
<evidence type="ECO:0000256" key="1">
    <source>
        <dbReference type="ARBA" id="ARBA00004479"/>
    </source>
</evidence>
<dbReference type="Pfam" id="PF07686">
    <property type="entry name" value="V-set"/>
    <property type="match status" value="1"/>
</dbReference>
<dbReference type="InterPro" id="IPR003599">
    <property type="entry name" value="Ig_sub"/>
</dbReference>
<dbReference type="PROSITE" id="PS50835">
    <property type="entry name" value="IG_LIKE"/>
    <property type="match status" value="1"/>
</dbReference>
<reference evidence="14" key="1">
    <citation type="submission" date="2025-08" db="UniProtKB">
        <authorList>
            <consortium name="RefSeq"/>
        </authorList>
    </citation>
    <scope>IDENTIFICATION</scope>
</reference>
<feature type="domain" description="Ig-like" evidence="12">
    <location>
        <begin position="38"/>
        <end position="146"/>
    </location>
</feature>
<feature type="compositionally biased region" description="Basic and acidic residues" evidence="9">
    <location>
        <begin position="364"/>
        <end position="373"/>
    </location>
</feature>
<dbReference type="RefSeq" id="XP_025049620.1">
    <property type="nucleotide sequence ID" value="XM_025193835.1"/>
</dbReference>
<evidence type="ECO:0000256" key="8">
    <source>
        <dbReference type="ARBA" id="ARBA00023319"/>
    </source>
</evidence>
<dbReference type="AlphaFoldDB" id="A0A3Q0FTZ7"/>
<feature type="region of interest" description="Disordered" evidence="9">
    <location>
        <begin position="334"/>
        <end position="373"/>
    </location>
</feature>
<organism evidence="13 14">
    <name type="scientific">Alligator sinensis</name>
    <name type="common">Chinese alligator</name>
    <dbReference type="NCBI Taxonomy" id="38654"/>
    <lineage>
        <taxon>Eukaryota</taxon>
        <taxon>Metazoa</taxon>
        <taxon>Chordata</taxon>
        <taxon>Craniata</taxon>
        <taxon>Vertebrata</taxon>
        <taxon>Euteleostomi</taxon>
        <taxon>Archelosauria</taxon>
        <taxon>Archosauria</taxon>
        <taxon>Crocodylia</taxon>
        <taxon>Alligatoridae</taxon>
        <taxon>Alligatorinae</taxon>
        <taxon>Alligator</taxon>
    </lineage>
</organism>
<dbReference type="CTD" id="120425"/>
<feature type="region of interest" description="Disordered" evidence="9">
    <location>
        <begin position="296"/>
        <end position="316"/>
    </location>
</feature>
<dbReference type="InterPro" id="IPR036179">
    <property type="entry name" value="Ig-like_dom_sf"/>
</dbReference>
<evidence type="ECO:0000256" key="10">
    <source>
        <dbReference type="SAM" id="Phobius"/>
    </source>
</evidence>
<accession>A0A3Q0FTZ7</accession>
<proteinExistence type="predicted"/>
<gene>
    <name evidence="14" type="primary">JAML</name>
</gene>
<feature type="transmembrane region" description="Helical" evidence="10">
    <location>
        <begin position="185"/>
        <end position="207"/>
    </location>
</feature>
<dbReference type="InterPro" id="IPR013106">
    <property type="entry name" value="Ig_V-set"/>
</dbReference>
<keyword evidence="7" id="KW-0325">Glycoprotein</keyword>
<evidence type="ECO:0000256" key="7">
    <source>
        <dbReference type="ARBA" id="ARBA00023180"/>
    </source>
</evidence>
<comment type="subcellular location">
    <subcellularLocation>
        <location evidence="1">Membrane</location>
        <topology evidence="1">Single-pass type I membrane protein</topology>
    </subcellularLocation>
</comment>
<evidence type="ECO:0000256" key="6">
    <source>
        <dbReference type="ARBA" id="ARBA00023157"/>
    </source>
</evidence>
<dbReference type="Proteomes" id="UP000189705">
    <property type="component" value="Unplaced"/>
</dbReference>
<feature type="chain" id="PRO_5018142851" evidence="11">
    <location>
        <begin position="36"/>
        <end position="373"/>
    </location>
</feature>
<keyword evidence="4 10" id="KW-1133">Transmembrane helix</keyword>
<feature type="compositionally biased region" description="Polar residues" evidence="9">
    <location>
        <begin position="298"/>
        <end position="308"/>
    </location>
</feature>
<dbReference type="SUPFAM" id="SSF48726">
    <property type="entry name" value="Immunoglobulin"/>
    <property type="match status" value="1"/>
</dbReference>
<dbReference type="GO" id="GO:0098609">
    <property type="term" value="P:cell-cell adhesion"/>
    <property type="evidence" value="ECO:0007669"/>
    <property type="project" value="TreeGrafter"/>
</dbReference>
<evidence type="ECO:0000256" key="5">
    <source>
        <dbReference type="ARBA" id="ARBA00023136"/>
    </source>
</evidence>
<dbReference type="InterPro" id="IPR000920">
    <property type="entry name" value="Myelin_P0-rel"/>
</dbReference>
<evidence type="ECO:0000256" key="9">
    <source>
        <dbReference type="SAM" id="MobiDB-lite"/>
    </source>
</evidence>
<dbReference type="PANTHER" id="PTHR13869:SF22">
    <property type="entry name" value="JUNCTIONAL ADHESION MOLECULE-LIKE"/>
    <property type="match status" value="1"/>
</dbReference>
<dbReference type="InterPro" id="IPR013783">
    <property type="entry name" value="Ig-like_fold"/>
</dbReference>
<dbReference type="STRING" id="38654.A0A3Q0FTZ7"/>
<evidence type="ECO:0000313" key="14">
    <source>
        <dbReference type="RefSeq" id="XP_025049620.1"/>
    </source>
</evidence>
<keyword evidence="5 10" id="KW-0472">Membrane</keyword>
<name>A0A3Q0FTZ7_ALLSI</name>
<protein>
    <submittedName>
        <fullName evidence="14">Junctional adhesion molecule-like isoform X1</fullName>
    </submittedName>
</protein>
<keyword evidence="13" id="KW-1185">Reference proteome</keyword>
<dbReference type="GeneID" id="106723090"/>
<dbReference type="PANTHER" id="PTHR13869">
    <property type="entry name" value="MYELIN P0 RELATED"/>
    <property type="match status" value="1"/>
</dbReference>
<evidence type="ECO:0000256" key="4">
    <source>
        <dbReference type="ARBA" id="ARBA00022989"/>
    </source>
</evidence>
<dbReference type="KEGG" id="asn:106723090"/>